<keyword evidence="2" id="KW-0479">Metal-binding</keyword>
<dbReference type="InterPro" id="IPR003829">
    <property type="entry name" value="Pirin_N_dom"/>
</dbReference>
<dbReference type="Pfam" id="PF17954">
    <property type="entry name" value="Pirin_C_2"/>
    <property type="match status" value="1"/>
</dbReference>
<feature type="domain" description="Pirin N-terminal" evidence="4">
    <location>
        <begin position="14"/>
        <end position="120"/>
    </location>
</feature>
<dbReference type="STRING" id="684065.SAMN05421738_11154"/>
<keyword evidence="7" id="KW-1185">Reference proteome</keyword>
<evidence type="ECO:0000256" key="1">
    <source>
        <dbReference type="ARBA" id="ARBA00008416"/>
    </source>
</evidence>
<evidence type="ECO:0008006" key="8">
    <source>
        <dbReference type="Google" id="ProtNLM"/>
    </source>
</evidence>
<dbReference type="InterPro" id="IPR012093">
    <property type="entry name" value="Pirin"/>
</dbReference>
<feature type="binding site" evidence="2">
    <location>
        <position position="104"/>
    </location>
    <ligand>
        <name>Fe cation</name>
        <dbReference type="ChEBI" id="CHEBI:24875"/>
    </ligand>
</feature>
<evidence type="ECO:0000256" key="3">
    <source>
        <dbReference type="RuleBase" id="RU003457"/>
    </source>
</evidence>
<feature type="binding site" evidence="2">
    <location>
        <position position="58"/>
    </location>
    <ligand>
        <name>Fe cation</name>
        <dbReference type="ChEBI" id="CHEBI:24875"/>
    </ligand>
</feature>
<name>A0A1I4YIQ9_9FLAO</name>
<evidence type="ECO:0000259" key="5">
    <source>
        <dbReference type="Pfam" id="PF17954"/>
    </source>
</evidence>
<evidence type="ECO:0000313" key="7">
    <source>
        <dbReference type="Proteomes" id="UP000199149"/>
    </source>
</evidence>
<keyword evidence="2" id="KW-0408">Iron</keyword>
<accession>A0A1I4YIQ9</accession>
<organism evidence="6 7">
    <name type="scientific">Algoriella xinjiangensis</name>
    <dbReference type="NCBI Taxonomy" id="684065"/>
    <lineage>
        <taxon>Bacteria</taxon>
        <taxon>Pseudomonadati</taxon>
        <taxon>Bacteroidota</taxon>
        <taxon>Flavobacteriia</taxon>
        <taxon>Flavobacteriales</taxon>
        <taxon>Weeksellaceae</taxon>
        <taxon>Algoriella</taxon>
    </lineage>
</organism>
<evidence type="ECO:0000313" key="6">
    <source>
        <dbReference type="EMBL" id="SFN37439.1"/>
    </source>
</evidence>
<dbReference type="PANTHER" id="PTHR43212:SF3">
    <property type="entry name" value="QUERCETIN 2,3-DIOXYGENASE"/>
    <property type="match status" value="1"/>
</dbReference>
<dbReference type="GO" id="GO:0046872">
    <property type="term" value="F:metal ion binding"/>
    <property type="evidence" value="ECO:0007669"/>
    <property type="project" value="UniProtKB-KW"/>
</dbReference>
<dbReference type="AlphaFoldDB" id="A0A1I4YIQ9"/>
<dbReference type="InterPro" id="IPR011051">
    <property type="entry name" value="RmlC_Cupin_sf"/>
</dbReference>
<protein>
    <recommendedName>
        <fullName evidence="8">Pirin N-terminal domain-containing protein</fullName>
    </recommendedName>
</protein>
<comment type="similarity">
    <text evidence="1 3">Belongs to the pirin family.</text>
</comment>
<evidence type="ECO:0000256" key="2">
    <source>
        <dbReference type="PIRSR" id="PIRSR006232-1"/>
    </source>
</evidence>
<reference evidence="7" key="1">
    <citation type="submission" date="2016-10" db="EMBL/GenBank/DDBJ databases">
        <authorList>
            <person name="Varghese N."/>
            <person name="Submissions S."/>
        </authorList>
    </citation>
    <scope>NUCLEOTIDE SEQUENCE [LARGE SCALE GENOMIC DNA]</scope>
    <source>
        <strain evidence="7">XJ109</strain>
    </source>
</reference>
<dbReference type="Proteomes" id="UP000199149">
    <property type="component" value="Unassembled WGS sequence"/>
</dbReference>
<dbReference type="InterPro" id="IPR041602">
    <property type="entry name" value="Quercetinase_C"/>
</dbReference>
<dbReference type="PIRSF" id="PIRSF006232">
    <property type="entry name" value="Pirin"/>
    <property type="match status" value="1"/>
</dbReference>
<feature type="domain" description="Quercetin 2,3-dioxygenase C-terminal cupin" evidence="5">
    <location>
        <begin position="148"/>
        <end position="233"/>
    </location>
</feature>
<dbReference type="SUPFAM" id="SSF51182">
    <property type="entry name" value="RmlC-like cupins"/>
    <property type="match status" value="1"/>
</dbReference>
<dbReference type="OrthoDB" id="321327at2"/>
<comment type="cofactor">
    <cofactor evidence="2">
        <name>Fe cation</name>
        <dbReference type="ChEBI" id="CHEBI:24875"/>
    </cofactor>
    <text evidence="2">Binds 1 Fe cation per subunit.</text>
</comment>
<dbReference type="CDD" id="cd02910">
    <property type="entry name" value="cupin_Yhhw_N"/>
    <property type="match status" value="1"/>
</dbReference>
<dbReference type="Gene3D" id="2.60.120.10">
    <property type="entry name" value="Jelly Rolls"/>
    <property type="match status" value="2"/>
</dbReference>
<feature type="binding site" evidence="2">
    <location>
        <position position="60"/>
    </location>
    <ligand>
        <name>Fe cation</name>
        <dbReference type="ChEBI" id="CHEBI:24875"/>
    </ligand>
</feature>
<gene>
    <name evidence="6" type="ORF">SAMN05421738_11154</name>
</gene>
<evidence type="ECO:0000259" key="4">
    <source>
        <dbReference type="Pfam" id="PF02678"/>
    </source>
</evidence>
<dbReference type="Pfam" id="PF02678">
    <property type="entry name" value="Pirin"/>
    <property type="match status" value="1"/>
</dbReference>
<sequence length="237" mass="27177">MDYQIFKSDSRGGANHGWLNTRHSYSFANYYDPNRIHFGALRVVNDDIITGGMGFGKHPHDNMEIITIPMKGGISHQDSIGNGSIIESGDVQMMSAGTGVFHSEMNAYENQEGHFFQIWIIPNKQNVEPRYQQISVREVAKENELYQVLSPNPDDQGVWVYQDAWIFLGNYTEDKEETYKVQKEGNGVFFMVVEGEVEFEGNKLDRRDVIEITNTNEFSFKVSKNSRLMLIEVPMNF</sequence>
<dbReference type="EMBL" id="FOUZ01000011">
    <property type="protein sequence ID" value="SFN37439.1"/>
    <property type="molecule type" value="Genomic_DNA"/>
</dbReference>
<dbReference type="InterPro" id="IPR014710">
    <property type="entry name" value="RmlC-like_jellyroll"/>
</dbReference>
<feature type="binding site" evidence="2">
    <location>
        <position position="102"/>
    </location>
    <ligand>
        <name>Fe cation</name>
        <dbReference type="ChEBI" id="CHEBI:24875"/>
    </ligand>
</feature>
<dbReference type="RefSeq" id="WP_092908778.1">
    <property type="nucleotide sequence ID" value="NZ_FOUZ01000011.1"/>
</dbReference>
<proteinExistence type="inferred from homology"/>
<dbReference type="PANTHER" id="PTHR43212">
    <property type="entry name" value="QUERCETIN 2,3-DIOXYGENASE"/>
    <property type="match status" value="1"/>
</dbReference>